<dbReference type="SUPFAM" id="SSF54211">
    <property type="entry name" value="Ribosomal protein S5 domain 2-like"/>
    <property type="match status" value="1"/>
</dbReference>
<comment type="similarity">
    <text evidence="1 11">Belongs to the GHMP kinase family. GalK subfamily.</text>
</comment>
<dbReference type="Gene3D" id="3.30.230.10">
    <property type="match status" value="1"/>
</dbReference>
<keyword evidence="5 11" id="KW-0547">Nucleotide-binding</keyword>
<reference evidence="16" key="2">
    <citation type="submission" date="2020-09" db="EMBL/GenBank/DDBJ databases">
        <authorList>
            <person name="Sun Q."/>
            <person name="Zhou Y."/>
        </authorList>
    </citation>
    <scope>NUCLEOTIDE SEQUENCE</scope>
    <source>
        <strain evidence="16">CGMCC 1.15179</strain>
    </source>
</reference>
<dbReference type="PROSITE" id="PS00627">
    <property type="entry name" value="GHMP_KINASES_ATP"/>
    <property type="match status" value="1"/>
</dbReference>
<dbReference type="GO" id="GO:0006012">
    <property type="term" value="P:galactose metabolic process"/>
    <property type="evidence" value="ECO:0007669"/>
    <property type="project" value="UniProtKB-UniRule"/>
</dbReference>
<keyword evidence="17" id="KW-1185">Reference proteome</keyword>
<evidence type="ECO:0000256" key="9">
    <source>
        <dbReference type="ARBA" id="ARBA00023144"/>
    </source>
</evidence>
<feature type="binding site" evidence="11">
    <location>
        <position position="128"/>
    </location>
    <ligand>
        <name>Mg(2+)</name>
        <dbReference type="ChEBI" id="CHEBI:18420"/>
    </ligand>
</feature>
<evidence type="ECO:0000259" key="13">
    <source>
        <dbReference type="Pfam" id="PF00288"/>
    </source>
</evidence>
<evidence type="ECO:0000256" key="12">
    <source>
        <dbReference type="NCBIfam" id="TIGR00131"/>
    </source>
</evidence>
<reference evidence="16" key="1">
    <citation type="journal article" date="2014" name="Int. J. Syst. Evol. Microbiol.">
        <title>Complete genome sequence of Corynebacterium casei LMG S-19264T (=DSM 44701T), isolated from a smear-ripened cheese.</title>
        <authorList>
            <consortium name="US DOE Joint Genome Institute (JGI-PGF)"/>
            <person name="Walter F."/>
            <person name="Albersmeier A."/>
            <person name="Kalinowski J."/>
            <person name="Ruckert C."/>
        </authorList>
    </citation>
    <scope>NUCLEOTIDE SEQUENCE</scope>
    <source>
        <strain evidence="16">CGMCC 1.15179</strain>
    </source>
</reference>
<dbReference type="NCBIfam" id="TIGR00131">
    <property type="entry name" value="gal_kin"/>
    <property type="match status" value="1"/>
</dbReference>
<dbReference type="InterPro" id="IPR014721">
    <property type="entry name" value="Ribsml_uS5_D2-typ_fold_subgr"/>
</dbReference>
<dbReference type="InterPro" id="IPR022963">
    <property type="entry name" value="Galactokinase_bac"/>
</dbReference>
<accession>A0A8J2VHK0</accession>
<feature type="binding site" evidence="11">
    <location>
        <begin position="122"/>
        <end position="128"/>
    </location>
    <ligand>
        <name>ATP</name>
        <dbReference type="ChEBI" id="CHEBI:30616"/>
    </ligand>
</feature>
<dbReference type="InterPro" id="IPR006203">
    <property type="entry name" value="GHMP_knse_ATP-bd_CS"/>
</dbReference>
<dbReference type="AlphaFoldDB" id="A0A8J2VHK0"/>
<dbReference type="PANTHER" id="PTHR10457:SF7">
    <property type="entry name" value="GALACTOKINASE-RELATED"/>
    <property type="match status" value="1"/>
</dbReference>
<dbReference type="RefSeq" id="WP_188647573.1">
    <property type="nucleotide sequence ID" value="NZ_BMHQ01000005.1"/>
</dbReference>
<dbReference type="GO" id="GO:0000287">
    <property type="term" value="F:magnesium ion binding"/>
    <property type="evidence" value="ECO:0007669"/>
    <property type="project" value="UniProtKB-UniRule"/>
</dbReference>
<feature type="binding site" evidence="11">
    <location>
        <begin position="34"/>
        <end position="37"/>
    </location>
    <ligand>
        <name>substrate</name>
    </ligand>
</feature>
<evidence type="ECO:0000256" key="11">
    <source>
        <dbReference type="HAMAP-Rule" id="MF_00246"/>
    </source>
</evidence>
<comment type="subcellular location">
    <subcellularLocation>
        <location evidence="11">Cytoplasm</location>
    </subcellularLocation>
</comment>
<feature type="binding site" evidence="11">
    <location>
        <position position="68"/>
    </location>
    <ligand>
        <name>ATP</name>
        <dbReference type="ChEBI" id="CHEBI:30616"/>
    </ligand>
</feature>
<dbReference type="Pfam" id="PF08544">
    <property type="entry name" value="GHMP_kinases_C"/>
    <property type="match status" value="1"/>
</dbReference>
<proteinExistence type="inferred from homology"/>
<comment type="function">
    <text evidence="11">Catalyzes the transfer of the gamma-phosphate of ATP to D-galactose to form alpha-D-galactose-1-phosphate (Gal-1-P).</text>
</comment>
<evidence type="ECO:0000256" key="3">
    <source>
        <dbReference type="ARBA" id="ARBA00022679"/>
    </source>
</evidence>
<keyword evidence="2 11" id="KW-0963">Cytoplasm</keyword>
<keyword evidence="6 11" id="KW-0418">Kinase</keyword>
<dbReference type="Pfam" id="PF00288">
    <property type="entry name" value="GHMP_kinases_N"/>
    <property type="match status" value="1"/>
</dbReference>
<evidence type="ECO:0000259" key="14">
    <source>
        <dbReference type="Pfam" id="PF08544"/>
    </source>
</evidence>
<protein>
    <recommendedName>
        <fullName evidence="11 12">Galactokinase</fullName>
        <ecNumber evidence="11 12">2.7.1.6</ecNumber>
    </recommendedName>
    <alternativeName>
        <fullName evidence="11">Galactose kinase</fullName>
    </alternativeName>
</protein>
<evidence type="ECO:0000256" key="8">
    <source>
        <dbReference type="ARBA" id="ARBA00022842"/>
    </source>
</evidence>
<dbReference type="InterPro" id="IPR019539">
    <property type="entry name" value="GalKase_N"/>
</dbReference>
<feature type="domain" description="GHMP kinase C-terminal" evidence="14">
    <location>
        <begin position="285"/>
        <end position="365"/>
    </location>
</feature>
<feature type="domain" description="GHMP kinase N-terminal" evidence="13">
    <location>
        <begin position="92"/>
        <end position="180"/>
    </location>
</feature>
<evidence type="ECO:0000313" key="16">
    <source>
        <dbReference type="EMBL" id="GGE16990.1"/>
    </source>
</evidence>
<evidence type="ECO:0000256" key="2">
    <source>
        <dbReference type="ARBA" id="ARBA00022490"/>
    </source>
</evidence>
<dbReference type="Proteomes" id="UP000625210">
    <property type="component" value="Unassembled WGS sequence"/>
</dbReference>
<dbReference type="PROSITE" id="PS00106">
    <property type="entry name" value="GALACTOKINASE"/>
    <property type="match status" value="1"/>
</dbReference>
<gene>
    <name evidence="11 16" type="primary">galK</name>
    <name evidence="16" type="ORF">GCM10011571_18350</name>
</gene>
<evidence type="ECO:0000313" key="17">
    <source>
        <dbReference type="Proteomes" id="UP000625210"/>
    </source>
</evidence>
<comment type="pathway">
    <text evidence="11">Carbohydrate metabolism; galactose metabolism.</text>
</comment>
<keyword evidence="4 11" id="KW-0479">Metal-binding</keyword>
<feature type="binding site" evidence="11">
    <location>
        <position position="160"/>
    </location>
    <ligand>
        <name>Mg(2+)</name>
        <dbReference type="ChEBI" id="CHEBI:18420"/>
    </ligand>
</feature>
<name>A0A8J2VHK0_9BACL</name>
<organism evidence="16 17">
    <name type="scientific">Marinithermofilum abyssi</name>
    <dbReference type="NCBI Taxonomy" id="1571185"/>
    <lineage>
        <taxon>Bacteria</taxon>
        <taxon>Bacillati</taxon>
        <taxon>Bacillota</taxon>
        <taxon>Bacilli</taxon>
        <taxon>Bacillales</taxon>
        <taxon>Thermoactinomycetaceae</taxon>
        <taxon>Marinithermofilum</taxon>
    </lineage>
</organism>
<dbReference type="FunFam" id="3.30.230.10:FF:000017">
    <property type="entry name" value="Galactokinase"/>
    <property type="match status" value="1"/>
</dbReference>
<dbReference type="Pfam" id="PF10509">
    <property type="entry name" value="GalKase_gal_bdg"/>
    <property type="match status" value="1"/>
</dbReference>
<dbReference type="PIRSF" id="PIRSF000530">
    <property type="entry name" value="Galactokinase"/>
    <property type="match status" value="1"/>
</dbReference>
<dbReference type="InterPro" id="IPR006204">
    <property type="entry name" value="GHMP_kinase_N_dom"/>
</dbReference>
<dbReference type="EC" id="2.7.1.6" evidence="11 12"/>
<dbReference type="EMBL" id="BMHQ01000005">
    <property type="protein sequence ID" value="GGE16990.1"/>
    <property type="molecule type" value="Genomic_DNA"/>
</dbReference>
<evidence type="ECO:0000256" key="4">
    <source>
        <dbReference type="ARBA" id="ARBA00022723"/>
    </source>
</evidence>
<keyword evidence="10 11" id="KW-0119">Carbohydrate metabolism</keyword>
<feature type="domain" description="Galactokinase N-terminal" evidence="15">
    <location>
        <begin position="10"/>
        <end position="58"/>
    </location>
</feature>
<dbReference type="InterPro" id="IPR019741">
    <property type="entry name" value="Galactokinase_CS"/>
</dbReference>
<dbReference type="PRINTS" id="PR00959">
    <property type="entry name" value="MEVGALKINASE"/>
</dbReference>
<evidence type="ECO:0000256" key="5">
    <source>
        <dbReference type="ARBA" id="ARBA00022741"/>
    </source>
</evidence>
<dbReference type="UniPathway" id="UPA00214"/>
<comment type="catalytic activity">
    <reaction evidence="11">
        <text>alpha-D-galactose + ATP = alpha-D-galactose 1-phosphate + ADP + H(+)</text>
        <dbReference type="Rhea" id="RHEA:13553"/>
        <dbReference type="ChEBI" id="CHEBI:15378"/>
        <dbReference type="ChEBI" id="CHEBI:28061"/>
        <dbReference type="ChEBI" id="CHEBI:30616"/>
        <dbReference type="ChEBI" id="CHEBI:58336"/>
        <dbReference type="ChEBI" id="CHEBI:456216"/>
        <dbReference type="EC" id="2.7.1.6"/>
    </reaction>
</comment>
<feature type="active site" description="Proton acceptor" evidence="11">
    <location>
        <position position="172"/>
    </location>
</feature>
<evidence type="ECO:0000256" key="6">
    <source>
        <dbReference type="ARBA" id="ARBA00022777"/>
    </source>
</evidence>
<dbReference type="PANTHER" id="PTHR10457">
    <property type="entry name" value="MEVALONATE KINASE/GALACTOKINASE"/>
    <property type="match status" value="1"/>
</dbReference>
<keyword evidence="9 11" id="KW-0299">Galactose metabolism</keyword>
<evidence type="ECO:0000256" key="7">
    <source>
        <dbReference type="ARBA" id="ARBA00022840"/>
    </source>
</evidence>
<evidence type="ECO:0000259" key="15">
    <source>
        <dbReference type="Pfam" id="PF10509"/>
    </source>
</evidence>
<dbReference type="FunFam" id="3.30.70.890:FF:000001">
    <property type="entry name" value="Galactokinase"/>
    <property type="match status" value="1"/>
</dbReference>
<keyword evidence="7 11" id="KW-0067">ATP-binding</keyword>
<keyword evidence="8 11" id="KW-0460">Magnesium</keyword>
<dbReference type="SUPFAM" id="SSF55060">
    <property type="entry name" value="GHMP Kinase, C-terminal domain"/>
    <property type="match status" value="1"/>
</dbReference>
<keyword evidence="3 11" id="KW-0808">Transferase</keyword>
<evidence type="ECO:0000256" key="10">
    <source>
        <dbReference type="ARBA" id="ARBA00023277"/>
    </source>
</evidence>
<dbReference type="InterPro" id="IPR006206">
    <property type="entry name" value="Mevalonate/galactokinase"/>
</dbReference>
<dbReference type="NCBIfam" id="NF003705">
    <property type="entry name" value="PRK05322.1"/>
    <property type="match status" value="1"/>
</dbReference>
<dbReference type="GO" id="GO:0005524">
    <property type="term" value="F:ATP binding"/>
    <property type="evidence" value="ECO:0007669"/>
    <property type="project" value="UniProtKB-UniRule"/>
</dbReference>
<dbReference type="Gene3D" id="3.30.70.890">
    <property type="entry name" value="GHMP kinase, C-terminal domain"/>
    <property type="match status" value="1"/>
</dbReference>
<dbReference type="InterPro" id="IPR036554">
    <property type="entry name" value="GHMP_kinase_C_sf"/>
</dbReference>
<dbReference type="GO" id="GO:0005829">
    <property type="term" value="C:cytosol"/>
    <property type="evidence" value="ECO:0007669"/>
    <property type="project" value="TreeGrafter"/>
</dbReference>
<feature type="binding site" evidence="11">
    <location>
        <position position="222"/>
    </location>
    <ligand>
        <name>substrate</name>
    </ligand>
</feature>
<dbReference type="HAMAP" id="MF_00246">
    <property type="entry name" value="Galactokinase"/>
    <property type="match status" value="1"/>
</dbReference>
<evidence type="ECO:0000256" key="1">
    <source>
        <dbReference type="ARBA" id="ARBA00006566"/>
    </source>
</evidence>
<feature type="site" description="Transition state stabilizer" evidence="11">
    <location>
        <position position="28"/>
    </location>
</feature>
<comment type="caution">
    <text evidence="16">The sequence shown here is derived from an EMBL/GenBank/DDBJ whole genome shotgun (WGS) entry which is preliminary data.</text>
</comment>
<dbReference type="GO" id="GO:0004335">
    <property type="term" value="F:galactokinase activity"/>
    <property type="evidence" value="ECO:0007669"/>
    <property type="project" value="UniProtKB-UniRule"/>
</dbReference>
<dbReference type="InterPro" id="IPR013750">
    <property type="entry name" value="GHMP_kinase_C_dom"/>
</dbReference>
<dbReference type="InterPro" id="IPR020568">
    <property type="entry name" value="Ribosomal_Su5_D2-typ_SF"/>
</dbReference>
<sequence length="393" mass="43623">MSVVERLEARFADLYGAGETRLFFAPGRVNLIGEHTDYNGGYVFPAALPFGTWVMVRPRNDGRFRLASTRFEEKVECGAEGITFRKEDNWANFPKGVIREFQHRGVHLKGADLLFHGNLPLGAGLSSSASIELATATALAALEELDWDRVELVKLSQQAENEFIGVQCGIMDQFASGMGKQDHAILLKCDTLEYRHVPLELGDYCLAIIHTNKSRGLADSKYNERRRECESGFRALQQVLPEIQTLGDVSVTRWEEAQRAVSSPIERKRLRHVITENRRVLDSEQALQKGNLLRFGELMKASHLSLRNDYEVTGAELDALFEAACKVEGCIGTRMTGAGFGGCTVNLVYKDALESFKTRVKAEYEAKTGLPPLFYPGGIGAGAREIVKTETAE</sequence>
<dbReference type="InterPro" id="IPR000705">
    <property type="entry name" value="Galactokinase"/>
</dbReference>
<dbReference type="PRINTS" id="PR00473">
    <property type="entry name" value="GALCTOKINASE"/>
</dbReference>